<evidence type="ECO:0000256" key="1">
    <source>
        <dbReference type="ARBA" id="ARBA00004651"/>
    </source>
</evidence>
<sequence>MNRIVTWISVNDRYAFQIINHKLRCKGLDLILPRVTHLGGATSTISSLLFIILLSESMFRLVAIKSLFSLALSHLFVHIIKKIYCRERPYVKLPDIQLGVHPLKDYSFPSGHTTAIFSIAVIFALHSFILAIILLPIAMLVGFSRMYLGLHYPTDCIIGALLGTISSFIVYLTPFF</sequence>
<evidence type="ECO:0000256" key="4">
    <source>
        <dbReference type="ARBA" id="ARBA00022801"/>
    </source>
</evidence>
<gene>
    <name evidence="9" type="ORF">SAMN05421676_107156</name>
</gene>
<dbReference type="SUPFAM" id="SSF48317">
    <property type="entry name" value="Acid phosphatase/Vanadium-dependent haloperoxidase"/>
    <property type="match status" value="1"/>
</dbReference>
<dbReference type="GO" id="GO:0005886">
    <property type="term" value="C:plasma membrane"/>
    <property type="evidence" value="ECO:0007669"/>
    <property type="project" value="UniProtKB-SubCell"/>
</dbReference>
<evidence type="ECO:0000313" key="9">
    <source>
        <dbReference type="EMBL" id="SET74419.1"/>
    </source>
</evidence>
<dbReference type="Pfam" id="PF01569">
    <property type="entry name" value="PAP2"/>
    <property type="match status" value="1"/>
</dbReference>
<reference evidence="10" key="1">
    <citation type="submission" date="2016-10" db="EMBL/GenBank/DDBJ databases">
        <authorList>
            <person name="Varghese N."/>
            <person name="Submissions S."/>
        </authorList>
    </citation>
    <scope>NUCLEOTIDE SEQUENCE [LARGE SCALE GENOMIC DNA]</scope>
    <source>
        <strain evidence="10">CGMCC 1.3566</strain>
    </source>
</reference>
<dbReference type="EMBL" id="FOHJ01000007">
    <property type="protein sequence ID" value="SET74419.1"/>
    <property type="molecule type" value="Genomic_DNA"/>
</dbReference>
<feature type="transmembrane region" description="Helical" evidence="7">
    <location>
        <begin position="155"/>
        <end position="173"/>
    </location>
</feature>
<feature type="transmembrane region" description="Helical" evidence="7">
    <location>
        <begin position="115"/>
        <end position="143"/>
    </location>
</feature>
<dbReference type="Gene3D" id="1.20.144.10">
    <property type="entry name" value="Phosphatidic acid phosphatase type 2/haloperoxidase"/>
    <property type="match status" value="1"/>
</dbReference>
<evidence type="ECO:0000256" key="3">
    <source>
        <dbReference type="ARBA" id="ARBA00022692"/>
    </source>
</evidence>
<evidence type="ECO:0000256" key="7">
    <source>
        <dbReference type="SAM" id="Phobius"/>
    </source>
</evidence>
<name>A0A1I0GSV9_9BACI</name>
<keyword evidence="3 7" id="KW-0812">Transmembrane</keyword>
<dbReference type="AlphaFoldDB" id="A0A1I0GSV9"/>
<feature type="domain" description="Phosphatidic acid phosphatase type 2/haloperoxidase" evidence="8">
    <location>
        <begin position="63"/>
        <end position="171"/>
    </location>
</feature>
<feature type="transmembrane region" description="Helical" evidence="7">
    <location>
        <begin position="35"/>
        <end position="54"/>
    </location>
</feature>
<keyword evidence="10" id="KW-1185">Reference proteome</keyword>
<evidence type="ECO:0000256" key="5">
    <source>
        <dbReference type="ARBA" id="ARBA00022989"/>
    </source>
</evidence>
<dbReference type="GO" id="GO:0016787">
    <property type="term" value="F:hydrolase activity"/>
    <property type="evidence" value="ECO:0007669"/>
    <property type="project" value="UniProtKB-KW"/>
</dbReference>
<dbReference type="CDD" id="cd01610">
    <property type="entry name" value="PAP2_like"/>
    <property type="match status" value="1"/>
</dbReference>
<evidence type="ECO:0000313" key="10">
    <source>
        <dbReference type="Proteomes" id="UP000199095"/>
    </source>
</evidence>
<organism evidence="9 10">
    <name type="scientific">Salinibacillus kushneri</name>
    <dbReference type="NCBI Taxonomy" id="237682"/>
    <lineage>
        <taxon>Bacteria</taxon>
        <taxon>Bacillati</taxon>
        <taxon>Bacillota</taxon>
        <taxon>Bacilli</taxon>
        <taxon>Bacillales</taxon>
        <taxon>Bacillaceae</taxon>
        <taxon>Salinibacillus</taxon>
    </lineage>
</organism>
<feature type="transmembrane region" description="Helical" evidence="7">
    <location>
        <begin position="61"/>
        <end position="80"/>
    </location>
</feature>
<evidence type="ECO:0000256" key="6">
    <source>
        <dbReference type="ARBA" id="ARBA00023136"/>
    </source>
</evidence>
<dbReference type="STRING" id="237682.SAMN05421676_107156"/>
<evidence type="ECO:0000259" key="8">
    <source>
        <dbReference type="SMART" id="SM00014"/>
    </source>
</evidence>
<evidence type="ECO:0000256" key="2">
    <source>
        <dbReference type="ARBA" id="ARBA00022475"/>
    </source>
</evidence>
<dbReference type="PANTHER" id="PTHR14969:SF62">
    <property type="entry name" value="DECAPRENYLPHOSPHORYL-5-PHOSPHORIBOSE PHOSPHATASE RV3807C-RELATED"/>
    <property type="match status" value="1"/>
</dbReference>
<dbReference type="OrthoDB" id="9789113at2"/>
<dbReference type="Proteomes" id="UP000199095">
    <property type="component" value="Unassembled WGS sequence"/>
</dbReference>
<dbReference type="SMART" id="SM00014">
    <property type="entry name" value="acidPPc"/>
    <property type="match status" value="1"/>
</dbReference>
<keyword evidence="6 7" id="KW-0472">Membrane</keyword>
<comment type="subcellular location">
    <subcellularLocation>
        <location evidence="1">Cell membrane</location>
        <topology evidence="1">Multi-pass membrane protein</topology>
    </subcellularLocation>
</comment>
<protein>
    <submittedName>
        <fullName evidence="9">Undecaprenyl-diphosphatase</fullName>
    </submittedName>
</protein>
<dbReference type="InterPro" id="IPR000326">
    <property type="entry name" value="PAP2/HPO"/>
</dbReference>
<accession>A0A1I0GSV9</accession>
<dbReference type="InterPro" id="IPR036938">
    <property type="entry name" value="PAP2/HPO_sf"/>
</dbReference>
<keyword evidence="4" id="KW-0378">Hydrolase</keyword>
<proteinExistence type="predicted"/>
<keyword evidence="5 7" id="KW-1133">Transmembrane helix</keyword>
<dbReference type="RefSeq" id="WP_093135825.1">
    <property type="nucleotide sequence ID" value="NZ_FOHJ01000007.1"/>
</dbReference>
<dbReference type="PANTHER" id="PTHR14969">
    <property type="entry name" value="SPHINGOSINE-1-PHOSPHATE PHOSPHOHYDROLASE"/>
    <property type="match status" value="1"/>
</dbReference>
<keyword evidence="2" id="KW-1003">Cell membrane</keyword>